<evidence type="ECO:0000313" key="2">
    <source>
        <dbReference type="EMBL" id="MFK2827122.1"/>
    </source>
</evidence>
<dbReference type="NCBIfam" id="NF038324">
    <property type="entry name" value="DrmB_fam"/>
    <property type="match status" value="1"/>
</dbReference>
<proteinExistence type="predicted"/>
<keyword evidence="3" id="KW-1185">Reference proteome</keyword>
<dbReference type="InterPro" id="IPR018973">
    <property type="entry name" value="MZB"/>
</dbReference>
<dbReference type="RefSeq" id="WP_404319101.1">
    <property type="nucleotide sequence ID" value="NZ_JAUIYO010000022.1"/>
</dbReference>
<dbReference type="Proteomes" id="UP001619911">
    <property type="component" value="Unassembled WGS sequence"/>
</dbReference>
<comment type="caution">
    <text evidence="2">The sequence shown here is derived from an EMBL/GenBank/DDBJ whole genome shotgun (WGS) entry which is preliminary data.</text>
</comment>
<sequence>MKDLPLRRGQLVTTFGPGSLVISPEGESAMIGALDKWYYDKNDHRVETIDEYEIQEPRLRSLLKVDKLLMPPDFRASYQYKGAGSAVTQTNTDLYIPLLRFPTWHYCPLCKTLHQIPMASRTSWLDCKECKKQTKMIQVPFVIVCKHGHISDFPWREWVHKDDKTNCEGQMKLISSTGATLDSLKVRCSCKKERSLKGIMSRKTNSSNDEDGVSELSIRLNDDPDKLYQCPGHKPWYGSEKEKEACSVYPIAVLKNSINVYYPNTISAIHLPGENLEAEKLIDMFERNGITSSWLNVADKIEDKIKLVKKLCPPEIQEYNQSDIELAILYIEGSLKDEEAFEKINPRNAEAELRKKEFEILLQEINTKNLKVKKEWDCEQVIEGDIKTYFNLINRVTKLKETIALTGFNRLAMNDNESGQGQILKGKKLLFKDPESPDNDWLPAYKVYGEGIFVTLNFDKLTLWEQRIDISNYFNRLLLRVEKKGSNIDASIIKPRNVLLHTLSHLIIDELALTCGYNSASIRERLYFNDNQCGILIYTSSGDVDGTFGGLVRMGRKENFFPVVYKAIDKARWCSSDPVCTEIGKSSGQGVNNLNGASCHNCSYLPETSCELGNLFLDRTLLIDPELGFFNID</sequence>
<name>A0ABW8ICB7_9BACI</name>
<protein>
    <submittedName>
        <fullName evidence="2">DUF1998 domain-containing protein</fullName>
    </submittedName>
</protein>
<feature type="domain" description="MrfA-like Zn-binding" evidence="1">
    <location>
        <begin position="503"/>
        <end position="602"/>
    </location>
</feature>
<evidence type="ECO:0000259" key="1">
    <source>
        <dbReference type="Pfam" id="PF09369"/>
    </source>
</evidence>
<dbReference type="EMBL" id="JAUIYO010000022">
    <property type="protein sequence ID" value="MFK2827122.1"/>
    <property type="molecule type" value="Genomic_DNA"/>
</dbReference>
<reference evidence="2 3" key="1">
    <citation type="submission" date="2023-07" db="EMBL/GenBank/DDBJ databases">
        <title>Bacillus lucianemedeirus sp. nov, a new species isolated from an immunobiological production facility.</title>
        <authorList>
            <person name="Costa L.V."/>
            <person name="Miranda R.V.S.L."/>
            <person name="Brandao M.L.L."/>
            <person name="Reis C.M.F."/>
            <person name="Frazao A.M."/>
            <person name="Cruz F.V."/>
            <person name="Baio P.V.P."/>
            <person name="Veras J.F.C."/>
            <person name="Ramos J.N."/>
            <person name="Vieira V."/>
        </authorList>
    </citation>
    <scope>NUCLEOTIDE SEQUENCE [LARGE SCALE GENOMIC DNA]</scope>
    <source>
        <strain evidence="2 3">B190/17</strain>
    </source>
</reference>
<evidence type="ECO:0000313" key="3">
    <source>
        <dbReference type="Proteomes" id="UP001619911"/>
    </source>
</evidence>
<organism evidence="2 3">
    <name type="scientific">Bacillus lumedeiriae</name>
    <dbReference type="NCBI Taxonomy" id="3058829"/>
    <lineage>
        <taxon>Bacteria</taxon>
        <taxon>Bacillati</taxon>
        <taxon>Bacillota</taxon>
        <taxon>Bacilli</taxon>
        <taxon>Bacillales</taxon>
        <taxon>Bacillaceae</taxon>
        <taxon>Bacillus</taxon>
    </lineage>
</organism>
<gene>
    <name evidence="2" type="ORF">QYG89_15915</name>
</gene>
<accession>A0ABW8ICB7</accession>
<dbReference type="InterPro" id="IPR047721">
    <property type="entry name" value="DrmB"/>
</dbReference>
<dbReference type="Pfam" id="PF09369">
    <property type="entry name" value="MZB"/>
    <property type="match status" value="1"/>
</dbReference>